<keyword evidence="1" id="KW-1133">Transmembrane helix</keyword>
<organism evidence="2 3">
    <name type="scientific">Sulfitobacter aestuariivivens</name>
    <dbReference type="NCBI Taxonomy" id="2766981"/>
    <lineage>
        <taxon>Bacteria</taxon>
        <taxon>Pseudomonadati</taxon>
        <taxon>Pseudomonadota</taxon>
        <taxon>Alphaproteobacteria</taxon>
        <taxon>Rhodobacterales</taxon>
        <taxon>Roseobacteraceae</taxon>
        <taxon>Sulfitobacter</taxon>
    </lineage>
</organism>
<name>A0A927D2D0_9RHOB</name>
<dbReference type="InterPro" id="IPR018490">
    <property type="entry name" value="cNMP-bd_dom_sf"/>
</dbReference>
<dbReference type="AlphaFoldDB" id="A0A927D2D0"/>
<dbReference type="Proteomes" id="UP000635142">
    <property type="component" value="Unassembled WGS sequence"/>
</dbReference>
<dbReference type="InterPro" id="IPR014710">
    <property type="entry name" value="RmlC-like_jellyroll"/>
</dbReference>
<keyword evidence="3" id="KW-1185">Reference proteome</keyword>
<dbReference type="RefSeq" id="WP_191074691.1">
    <property type="nucleotide sequence ID" value="NZ_JACTAG010000001.1"/>
</dbReference>
<reference evidence="2" key="1">
    <citation type="submission" date="2020-08" db="EMBL/GenBank/DDBJ databases">
        <title>Sulfitobacter aestuariivivens sp. nov., isolated from a tidal flat.</title>
        <authorList>
            <person name="Park S."/>
            <person name="Yoon J.-H."/>
        </authorList>
    </citation>
    <scope>NUCLEOTIDE SEQUENCE</scope>
    <source>
        <strain evidence="2">TSTF-M16</strain>
    </source>
</reference>
<dbReference type="EMBL" id="JACTAG010000001">
    <property type="protein sequence ID" value="MBD3663755.1"/>
    <property type="molecule type" value="Genomic_DNA"/>
</dbReference>
<evidence type="ECO:0000313" key="2">
    <source>
        <dbReference type="EMBL" id="MBD3663755.1"/>
    </source>
</evidence>
<accession>A0A927D2D0</accession>
<feature type="transmembrane region" description="Helical" evidence="1">
    <location>
        <begin position="33"/>
        <end position="51"/>
    </location>
</feature>
<proteinExistence type="predicted"/>
<gene>
    <name evidence="2" type="ORF">H9Q16_07460</name>
</gene>
<sequence length="234" mass="25808">MIDFIFSPGFLVYLAGACYVLGLLIINQIVLRLLVLLGTFLYIIYYAVVAAEPLWEAIYISLFIGAANVIGLFSLLARNSRLAIPRAHRDIYSHFPTLPPGDFRTLMNHANRRIADDIVPLTSEEAPLTRLFYVISGTTIVDKNGDRFERPAGAFVGEVAYLTGQRASATTMLAPGSEFLEWSASDLALMSARSSRFKLALEAVLSLDLARKMSTSVAPMEATWRPELTVVTET</sequence>
<evidence type="ECO:0000256" key="1">
    <source>
        <dbReference type="SAM" id="Phobius"/>
    </source>
</evidence>
<comment type="caution">
    <text evidence="2">The sequence shown here is derived from an EMBL/GenBank/DDBJ whole genome shotgun (WGS) entry which is preliminary data.</text>
</comment>
<feature type="transmembrane region" description="Helical" evidence="1">
    <location>
        <begin position="6"/>
        <end position="26"/>
    </location>
</feature>
<feature type="transmembrane region" description="Helical" evidence="1">
    <location>
        <begin position="57"/>
        <end position="77"/>
    </location>
</feature>
<keyword evidence="1" id="KW-0812">Transmembrane</keyword>
<keyword evidence="1" id="KW-0472">Membrane</keyword>
<evidence type="ECO:0000313" key="3">
    <source>
        <dbReference type="Proteomes" id="UP000635142"/>
    </source>
</evidence>
<dbReference type="Gene3D" id="2.60.120.10">
    <property type="entry name" value="Jelly Rolls"/>
    <property type="match status" value="1"/>
</dbReference>
<dbReference type="SUPFAM" id="SSF51206">
    <property type="entry name" value="cAMP-binding domain-like"/>
    <property type="match status" value="1"/>
</dbReference>
<protein>
    <submittedName>
        <fullName evidence="2">Cyclic nucleotide-binding domain-containing protein</fullName>
    </submittedName>
</protein>